<name>A0ABR0KR01_9PEZI</name>
<evidence type="ECO:0000313" key="2">
    <source>
        <dbReference type="Proteomes" id="UP001357485"/>
    </source>
</evidence>
<organism evidence="1 2">
    <name type="scientific">Cryomyces antarcticus</name>
    <dbReference type="NCBI Taxonomy" id="329879"/>
    <lineage>
        <taxon>Eukaryota</taxon>
        <taxon>Fungi</taxon>
        <taxon>Dikarya</taxon>
        <taxon>Ascomycota</taxon>
        <taxon>Pezizomycotina</taxon>
        <taxon>Dothideomycetes</taxon>
        <taxon>Dothideomycetes incertae sedis</taxon>
        <taxon>Cryomyces</taxon>
    </lineage>
</organism>
<dbReference type="EMBL" id="JAVRRA010025539">
    <property type="protein sequence ID" value="KAK5110410.1"/>
    <property type="molecule type" value="Genomic_DNA"/>
</dbReference>
<accession>A0ABR0KR01</accession>
<comment type="caution">
    <text evidence="1">The sequence shown here is derived from an EMBL/GenBank/DDBJ whole genome shotgun (WGS) entry which is preliminary data.</text>
</comment>
<protein>
    <submittedName>
        <fullName evidence="1">Uncharacterized protein</fullName>
    </submittedName>
</protein>
<proteinExistence type="predicted"/>
<dbReference type="Proteomes" id="UP001357485">
    <property type="component" value="Unassembled WGS sequence"/>
</dbReference>
<evidence type="ECO:0000313" key="1">
    <source>
        <dbReference type="EMBL" id="KAK5110410.1"/>
    </source>
</evidence>
<reference evidence="1 2" key="1">
    <citation type="submission" date="2023-08" db="EMBL/GenBank/DDBJ databases">
        <title>Black Yeasts Isolated from many extreme environments.</title>
        <authorList>
            <person name="Coleine C."/>
            <person name="Stajich J.E."/>
            <person name="Selbmann L."/>
        </authorList>
    </citation>
    <scope>NUCLEOTIDE SEQUENCE [LARGE SCALE GENOMIC DNA]</scope>
    <source>
        <strain evidence="1 2">CCFEE 536</strain>
    </source>
</reference>
<keyword evidence="2" id="KW-1185">Reference proteome</keyword>
<feature type="non-terminal residue" evidence="1">
    <location>
        <position position="1"/>
    </location>
</feature>
<gene>
    <name evidence="1" type="ORF">LTR16_005594</name>
</gene>
<sequence length="89" mass="9682">NAQVLYASDKDLKVVTSQLPSGLLFNTCVVAYRALNPRVSSDARGYKVVMKGPGEKTRRSAMMKLLEETEKRVSKEVVKTSSGHVGLGV</sequence>